<evidence type="ECO:0000313" key="1">
    <source>
        <dbReference type="EMBL" id="KXZ59420.1"/>
    </source>
</evidence>
<gene>
    <name evidence="1" type="ORF">Bravens_00354</name>
</gene>
<dbReference type="AlphaFoldDB" id="A0A150HCN7"/>
<dbReference type="PATRIC" id="fig|479117.4.peg.350"/>
<comment type="caution">
    <text evidence="1">The sequence shown here is derived from an EMBL/GenBank/DDBJ whole genome shotgun (WGS) entry which is preliminary data.</text>
</comment>
<evidence type="ECO:0000313" key="2">
    <source>
        <dbReference type="Proteomes" id="UP000243589"/>
    </source>
</evidence>
<proteinExistence type="predicted"/>
<protein>
    <submittedName>
        <fullName evidence="1">Uncharacterized protein</fullName>
    </submittedName>
</protein>
<accession>A0A150HCN7</accession>
<dbReference type="Proteomes" id="UP000243589">
    <property type="component" value="Unassembled WGS sequence"/>
</dbReference>
<organism evidence="1 2">
    <name type="scientific">Brevibacterium ravenspurgense</name>
    <dbReference type="NCBI Taxonomy" id="479117"/>
    <lineage>
        <taxon>Bacteria</taxon>
        <taxon>Bacillati</taxon>
        <taxon>Actinomycetota</taxon>
        <taxon>Actinomycetes</taxon>
        <taxon>Micrococcales</taxon>
        <taxon>Brevibacteriaceae</taxon>
        <taxon>Brevibacterium</taxon>
    </lineage>
</organism>
<dbReference type="EMBL" id="LQQC01000004">
    <property type="protein sequence ID" value="KXZ59420.1"/>
    <property type="molecule type" value="Genomic_DNA"/>
</dbReference>
<dbReference type="InterPro" id="IPR054206">
    <property type="entry name" value="DUF6912"/>
</dbReference>
<name>A0A150HCN7_9MICO</name>
<dbReference type="Pfam" id="PF21853">
    <property type="entry name" value="DUF6912"/>
    <property type="match status" value="1"/>
</dbReference>
<keyword evidence="2" id="KW-1185">Reference proteome</keyword>
<reference evidence="1 2" key="1">
    <citation type="submission" date="2016-01" db="EMBL/GenBank/DDBJ databases">
        <title>Use of Whole Genome Sequencing to ascertain that Brevibacterium massiliense (Roux, Raoult 2009) is a later heterotypic synonym of Brevibacterium ravenspurgense (Mages 2008).</title>
        <authorList>
            <person name="Bernier A.-M."/>
            <person name="Burdz T."/>
            <person name="Huynh C."/>
            <person name="Pachecho A.L."/>
            <person name="Wiebe D."/>
            <person name="Bonner C."/>
            <person name="Bernard K."/>
        </authorList>
    </citation>
    <scope>NUCLEOTIDE SEQUENCE [LARGE SCALE GENOMIC DNA]</scope>
    <source>
        <strain evidence="1 2">CCUG56047</strain>
    </source>
</reference>
<sequence>MKKRVYTACDLEEFAAAWPNLGERTVFFLTDSAAALRGDDLDYAEWRAMTAAATAAAASAASSGTARIVAAADVEVSSTSNVDDQIAVGSASVPAASVVSFHVDEHLRHESTEDDLIQQDLLWYAPSEIDHLLGDFRG</sequence>
<dbReference type="RefSeq" id="WP_019175614.1">
    <property type="nucleotide sequence ID" value="NZ_LQQC01000004.1"/>
</dbReference>